<organism evidence="2 3">
    <name type="scientific">Huiozyma naganishii (strain ATCC MYA-139 / BCRC 22969 / CBS 8797 / KCTC 17520 / NBRC 10181 / NCYC 3082 / Yp74L-3)</name>
    <name type="common">Yeast</name>
    <name type="synonym">Kazachstania naganishii</name>
    <dbReference type="NCBI Taxonomy" id="1071383"/>
    <lineage>
        <taxon>Eukaryota</taxon>
        <taxon>Fungi</taxon>
        <taxon>Dikarya</taxon>
        <taxon>Ascomycota</taxon>
        <taxon>Saccharomycotina</taxon>
        <taxon>Saccharomycetes</taxon>
        <taxon>Saccharomycetales</taxon>
        <taxon>Saccharomycetaceae</taxon>
        <taxon>Huiozyma</taxon>
    </lineage>
</organism>
<proteinExistence type="predicted"/>
<dbReference type="InterPro" id="IPR011993">
    <property type="entry name" value="PH-like_dom_sf"/>
</dbReference>
<dbReference type="STRING" id="1071383.J7RA78"/>
<dbReference type="Proteomes" id="UP000006310">
    <property type="component" value="Chromosome 8"/>
</dbReference>
<feature type="region of interest" description="Disordered" evidence="1">
    <location>
        <begin position="587"/>
        <end position="628"/>
    </location>
</feature>
<accession>J7RA78</accession>
<sequence>MLRVLTEQDDFEHKTLINHGQSAETGTDPLKSPVSSASTSINNEFLTLSSNTSETSVTVENSATPGSGTAPPLAVKRIISPNYANFNTAGPAQLSTSKYTFNNDFLLYIDRAPSRVPGYKTSNPNRTVRFPIYENITTCSRDDQPPAYTPAVNKYAIVSLKFERVSPYEPSTSRSWRDCVMEINSTQLNFYALDDTITNKIKELSSSISTVTGEYKTSSILSLSSKRVKGVKELTPESERIVRQMVEKNKQHYLSDSNMFKSFTLQFASYGIPIDYDKKAFVLRLRCETEQFLISFNNVDDLIMWSMYLSVGISVSLDLDFRDLPDYRVVPRRRMRRRRRSQRRKHSRVRSRTQSITSSLTTMAKGSKSFQNSSSGSHLYLAEFNRILSSSSTSSGKFSTTTSRRGSSASLSAHQSAANSSDSVQTLNSSFKWKLRNIFKSQSNKSFPDTPPNSGISSPEPIRRTSLLLPLTQVSGAETGSSGRTRSTSSPTVPFSLNSQCMSTPKNTRKMSISTMTNVSPTAQNMQPSVAPNYRDRANNVLHMPVAGRSHAVGMQSETIDEGISEHRTDYANISTYIAEESADVACDDDEEIEDPSDIYREEGLFYDSYDDEEEDLEGADDDDDDDDEYDYHDAYRSGNFSGNSDLRWLTSSGNDDVKWNPIPFNTTRKKYVRDSLRCIRPLIEDQEWIGAVIFRPTKEPSYKTNNVPMWLGDSDNGAHKKRLNYLSGTDYSKVKNHYLKAYIVGPVGYLKAESKVFTKSSRKK</sequence>
<evidence type="ECO:0000313" key="2">
    <source>
        <dbReference type="EMBL" id="CCK71780.1"/>
    </source>
</evidence>
<dbReference type="RefSeq" id="XP_022466025.1">
    <property type="nucleotide sequence ID" value="XM_022609649.1"/>
</dbReference>
<dbReference type="eggNOG" id="ENOG502QUAB">
    <property type="taxonomic scope" value="Eukaryota"/>
</dbReference>
<feature type="compositionally biased region" description="Polar residues" evidence="1">
    <location>
        <begin position="353"/>
        <end position="364"/>
    </location>
</feature>
<feature type="region of interest" description="Disordered" evidence="1">
    <location>
        <begin position="391"/>
        <end position="423"/>
    </location>
</feature>
<reference evidence="3" key="2">
    <citation type="submission" date="2012-08" db="EMBL/GenBank/DDBJ databases">
        <title>Genome sequence of Kazachstania naganishii.</title>
        <authorList>
            <person name="Gordon J.L."/>
            <person name="Armisen D."/>
            <person name="Proux-Wera E."/>
            <person name="OhEigeartaigh S.S."/>
            <person name="Byrne K.P."/>
            <person name="Wolfe K.H."/>
        </authorList>
    </citation>
    <scope>NUCLEOTIDE SEQUENCE [LARGE SCALE GENOMIC DNA]</scope>
    <source>
        <strain evidence="3">ATCC MYA-139 / BCRC 22969 / CBS 8797 / CCRC 22969 / KCTC 17520 / NBRC 10181 / NCYC 3082</strain>
    </source>
</reference>
<feature type="region of interest" description="Disordered" evidence="1">
    <location>
        <begin position="1"/>
        <end position="36"/>
    </location>
</feature>
<dbReference type="EMBL" id="HE978321">
    <property type="protein sequence ID" value="CCK71780.1"/>
    <property type="molecule type" value="Genomic_DNA"/>
</dbReference>
<dbReference type="Gene3D" id="2.30.29.30">
    <property type="entry name" value="Pleckstrin-homology domain (PH domain)/Phosphotyrosine-binding domain (PTB)"/>
    <property type="match status" value="1"/>
</dbReference>
<feature type="region of interest" description="Disordered" evidence="1">
    <location>
        <begin position="333"/>
        <end position="375"/>
    </location>
</feature>
<feature type="compositionally biased region" description="Polar residues" evidence="1">
    <location>
        <begin position="442"/>
        <end position="457"/>
    </location>
</feature>
<dbReference type="PANTHER" id="PTHR37283">
    <property type="entry name" value="PH DOMAIN-CONTAINING PROTEIN YHR131C"/>
    <property type="match status" value="1"/>
</dbReference>
<reference evidence="2 3" key="1">
    <citation type="journal article" date="2011" name="Proc. Natl. Acad. Sci. U.S.A.">
        <title>Evolutionary erosion of yeast sex chromosomes by mating-type switching accidents.</title>
        <authorList>
            <person name="Gordon J.L."/>
            <person name="Armisen D."/>
            <person name="Proux-Wera E."/>
            <person name="Oheigeartaigh S.S."/>
            <person name="Byrne K.P."/>
            <person name="Wolfe K.H."/>
        </authorList>
    </citation>
    <scope>NUCLEOTIDE SEQUENCE [LARGE SCALE GENOMIC DNA]</scope>
    <source>
        <strain evidence="3">ATCC MYA-139 / BCRC 22969 / CBS 8797 / CCRC 22969 / KCTC 17520 / NBRC 10181 / NCYC 3082</strain>
    </source>
</reference>
<dbReference type="KEGG" id="kng:KNAG_0H03660"/>
<feature type="compositionally biased region" description="Basic residues" evidence="1">
    <location>
        <begin position="333"/>
        <end position="351"/>
    </location>
</feature>
<evidence type="ECO:0000256" key="1">
    <source>
        <dbReference type="SAM" id="MobiDB-lite"/>
    </source>
</evidence>
<protein>
    <recommendedName>
        <fullName evidence="4">PH domain-containing protein</fullName>
    </recommendedName>
</protein>
<name>J7RA78_HUIN7</name>
<dbReference type="OrthoDB" id="5865767at2759"/>
<feature type="compositionally biased region" description="Acidic residues" evidence="1">
    <location>
        <begin position="609"/>
        <end position="628"/>
    </location>
</feature>
<feature type="compositionally biased region" description="Low complexity" evidence="1">
    <location>
        <begin position="479"/>
        <end position="490"/>
    </location>
</feature>
<feature type="region of interest" description="Disordered" evidence="1">
    <location>
        <begin position="442"/>
        <end position="461"/>
    </location>
</feature>
<feature type="region of interest" description="Disordered" evidence="1">
    <location>
        <begin position="476"/>
        <end position="507"/>
    </location>
</feature>
<dbReference type="PANTHER" id="PTHR37283:SF1">
    <property type="entry name" value="PH DOMAIN-CONTAINING PROTEIN YHR131C"/>
    <property type="match status" value="1"/>
</dbReference>
<feature type="compositionally biased region" description="Low complexity" evidence="1">
    <location>
        <begin position="391"/>
        <end position="421"/>
    </location>
</feature>
<dbReference type="HOGENOM" id="CLU_012105_0_0_1"/>
<dbReference type="GeneID" id="34527512"/>
<feature type="compositionally biased region" description="Polar residues" evidence="1">
    <location>
        <begin position="491"/>
        <end position="507"/>
    </location>
</feature>
<dbReference type="OMA" id="FYHIDES"/>
<evidence type="ECO:0000313" key="3">
    <source>
        <dbReference type="Proteomes" id="UP000006310"/>
    </source>
</evidence>
<keyword evidence="3" id="KW-1185">Reference proteome</keyword>
<gene>
    <name evidence="2" type="primary">KNAG0H03660</name>
    <name evidence="2" type="ordered locus">KNAG_0H03660</name>
</gene>
<feature type="compositionally biased region" description="Acidic residues" evidence="1">
    <location>
        <begin position="587"/>
        <end position="597"/>
    </location>
</feature>
<dbReference type="AlphaFoldDB" id="J7RA78"/>
<feature type="compositionally biased region" description="Low complexity" evidence="1">
    <location>
        <begin position="365"/>
        <end position="375"/>
    </location>
</feature>
<evidence type="ECO:0008006" key="4">
    <source>
        <dbReference type="Google" id="ProtNLM"/>
    </source>
</evidence>